<dbReference type="Gene3D" id="3.30.470.10">
    <property type="match status" value="1"/>
</dbReference>
<dbReference type="PANTHER" id="PTHR42825">
    <property type="entry name" value="AMINO ACID AMINOTRANSFERASE"/>
    <property type="match status" value="1"/>
</dbReference>
<dbReference type="InterPro" id="IPR036038">
    <property type="entry name" value="Aminotransferase-like"/>
</dbReference>
<gene>
    <name evidence="4" type="ORF">TIFTF001_010068</name>
</gene>
<evidence type="ECO:0000313" key="5">
    <source>
        <dbReference type="Proteomes" id="UP001187192"/>
    </source>
</evidence>
<comment type="caution">
    <text evidence="4">The sequence shown here is derived from an EMBL/GenBank/DDBJ whole genome shotgun (WGS) entry which is preliminary data.</text>
</comment>
<dbReference type="EMBL" id="BTGU01000011">
    <property type="protein sequence ID" value="GMN40831.1"/>
    <property type="molecule type" value="Genomic_DNA"/>
</dbReference>
<keyword evidence="3" id="KW-0663">Pyridoxal phosphate</keyword>
<dbReference type="Proteomes" id="UP001187192">
    <property type="component" value="Unassembled WGS sequence"/>
</dbReference>
<dbReference type="GO" id="GO:0004084">
    <property type="term" value="F:branched-chain-amino-acid transaminase activity"/>
    <property type="evidence" value="ECO:0007669"/>
    <property type="project" value="InterPro"/>
</dbReference>
<dbReference type="AlphaFoldDB" id="A0AA88ABI4"/>
<dbReference type="GO" id="GO:0009081">
    <property type="term" value="P:branched-chain amino acid metabolic process"/>
    <property type="evidence" value="ECO:0007669"/>
    <property type="project" value="InterPro"/>
</dbReference>
<comment type="similarity">
    <text evidence="2">Belongs to the class-IV pyridoxal-phosphate-dependent aminotransferase family.</text>
</comment>
<evidence type="ECO:0000256" key="3">
    <source>
        <dbReference type="ARBA" id="ARBA00022898"/>
    </source>
</evidence>
<evidence type="ECO:0000256" key="1">
    <source>
        <dbReference type="ARBA" id="ARBA00001933"/>
    </source>
</evidence>
<reference evidence="4" key="1">
    <citation type="submission" date="2023-07" db="EMBL/GenBank/DDBJ databases">
        <title>draft genome sequence of fig (Ficus carica).</title>
        <authorList>
            <person name="Takahashi T."/>
            <person name="Nishimura K."/>
        </authorList>
    </citation>
    <scope>NUCLEOTIDE SEQUENCE</scope>
</reference>
<keyword evidence="5" id="KW-1185">Reference proteome</keyword>
<name>A0AA88ABI4_FICCA</name>
<evidence type="ECO:0000313" key="4">
    <source>
        <dbReference type="EMBL" id="GMN40831.1"/>
    </source>
</evidence>
<dbReference type="InterPro" id="IPR043131">
    <property type="entry name" value="BCAT-like_N"/>
</dbReference>
<dbReference type="InterPro" id="IPR005786">
    <property type="entry name" value="B_amino_transII"/>
</dbReference>
<protein>
    <submittedName>
        <fullName evidence="4">Uncharacterized protein</fullName>
    </submittedName>
</protein>
<organism evidence="4 5">
    <name type="scientific">Ficus carica</name>
    <name type="common">Common fig</name>
    <dbReference type="NCBI Taxonomy" id="3494"/>
    <lineage>
        <taxon>Eukaryota</taxon>
        <taxon>Viridiplantae</taxon>
        <taxon>Streptophyta</taxon>
        <taxon>Embryophyta</taxon>
        <taxon>Tracheophyta</taxon>
        <taxon>Spermatophyta</taxon>
        <taxon>Magnoliopsida</taxon>
        <taxon>eudicotyledons</taxon>
        <taxon>Gunneridae</taxon>
        <taxon>Pentapetalae</taxon>
        <taxon>rosids</taxon>
        <taxon>fabids</taxon>
        <taxon>Rosales</taxon>
        <taxon>Moraceae</taxon>
        <taxon>Ficeae</taxon>
        <taxon>Ficus</taxon>
    </lineage>
</organism>
<proteinExistence type="inferred from homology"/>
<evidence type="ECO:0000256" key="2">
    <source>
        <dbReference type="ARBA" id="ARBA00009320"/>
    </source>
</evidence>
<dbReference type="PANTHER" id="PTHR42825:SF28">
    <property type="entry name" value="BRANCHED-CHAIN-AMINO-ACID AMINOTRANSFERASE 7-RELATED"/>
    <property type="match status" value="1"/>
</dbReference>
<comment type="cofactor">
    <cofactor evidence="1">
        <name>pyridoxal 5'-phosphate</name>
        <dbReference type="ChEBI" id="CHEBI:597326"/>
    </cofactor>
</comment>
<dbReference type="SUPFAM" id="SSF56752">
    <property type="entry name" value="D-aminoacid aminotransferase-like PLP-dependent enzymes"/>
    <property type="match status" value="1"/>
</dbReference>
<accession>A0AA88ABI4</accession>
<sequence length="105" mass="11610">MAPHLQTSSQHITSYSSNVGEEYANVKWDELGFGLIPTDFMFIMKYCSKDGYFLPGILAPFGNIELSLSAGVLNYGQGLFEGLKACTGEKMAVFSFFGRKRMAYA</sequence>